<evidence type="ECO:0000256" key="2">
    <source>
        <dbReference type="ARBA" id="ARBA00008585"/>
    </source>
</evidence>
<evidence type="ECO:0000313" key="12">
    <source>
        <dbReference type="Proteomes" id="UP000011518"/>
    </source>
</evidence>
<evidence type="ECO:0000256" key="7">
    <source>
        <dbReference type="ARBA" id="ARBA00023242"/>
    </source>
</evidence>
<dbReference type="GO" id="GO:0005654">
    <property type="term" value="C:nucleoplasm"/>
    <property type="evidence" value="ECO:0007669"/>
    <property type="project" value="UniProtKB-SubCell"/>
</dbReference>
<dbReference type="GO" id="GO:0007064">
    <property type="term" value="P:mitotic sister chromatid cohesion"/>
    <property type="evidence" value="ECO:0007669"/>
    <property type="project" value="InterPro"/>
</dbReference>
<dbReference type="STRING" id="246437.L9KWD7"/>
<reference evidence="12" key="1">
    <citation type="submission" date="2012-07" db="EMBL/GenBank/DDBJ databases">
        <title>Genome of the Chinese tree shrew, a rising model animal genetically related to primates.</title>
        <authorList>
            <person name="Zhang G."/>
            <person name="Fan Y."/>
            <person name="Yao Y."/>
            <person name="Huang Z."/>
        </authorList>
    </citation>
    <scope>NUCLEOTIDE SEQUENCE [LARGE SCALE GENOMIC DNA]</scope>
</reference>
<evidence type="ECO:0000256" key="4">
    <source>
        <dbReference type="ARBA" id="ARBA00022618"/>
    </source>
</evidence>
<dbReference type="GO" id="GO:0007059">
    <property type="term" value="P:chromosome segregation"/>
    <property type="evidence" value="ECO:0007669"/>
    <property type="project" value="UniProtKB-KW"/>
</dbReference>
<gene>
    <name evidence="11" type="ORF">TREES_T100014690</name>
</gene>
<comment type="subcellular location">
    <subcellularLocation>
        <location evidence="1">Nucleus</location>
        <location evidence="1">Nucleoplasm</location>
    </subcellularLocation>
</comment>
<comment type="similarity">
    <text evidence="2">Belongs to the SCC4/mau-2 family.</text>
</comment>
<name>L9KWD7_TUPCH</name>
<evidence type="ECO:0000256" key="8">
    <source>
        <dbReference type="ARBA" id="ARBA00023306"/>
    </source>
</evidence>
<dbReference type="SUPFAM" id="SSF48452">
    <property type="entry name" value="TPR-like"/>
    <property type="match status" value="1"/>
</dbReference>
<evidence type="ECO:0000256" key="5">
    <source>
        <dbReference type="ARBA" id="ARBA00022776"/>
    </source>
</evidence>
<dbReference type="InterPro" id="IPR011990">
    <property type="entry name" value="TPR-like_helical_dom_sf"/>
</dbReference>
<organism evidence="11 12">
    <name type="scientific">Tupaia chinensis</name>
    <name type="common">Chinese tree shrew</name>
    <name type="synonym">Tupaia belangeri chinensis</name>
    <dbReference type="NCBI Taxonomy" id="246437"/>
    <lineage>
        <taxon>Eukaryota</taxon>
        <taxon>Metazoa</taxon>
        <taxon>Chordata</taxon>
        <taxon>Craniata</taxon>
        <taxon>Vertebrata</taxon>
        <taxon>Euteleostomi</taxon>
        <taxon>Mammalia</taxon>
        <taxon>Eutheria</taxon>
        <taxon>Euarchontoglires</taxon>
        <taxon>Scandentia</taxon>
        <taxon>Tupaiidae</taxon>
        <taxon>Tupaia</taxon>
    </lineage>
</organism>
<accession>L9KWD7</accession>
<dbReference type="AlphaFoldDB" id="L9KWD7"/>
<keyword evidence="7" id="KW-0539">Nucleus</keyword>
<dbReference type="FunCoup" id="L9KWD7">
    <property type="interactions" value="3349"/>
</dbReference>
<keyword evidence="12" id="KW-1185">Reference proteome</keyword>
<evidence type="ECO:0000313" key="11">
    <source>
        <dbReference type="EMBL" id="ELW67121.1"/>
    </source>
</evidence>
<evidence type="ECO:0000256" key="1">
    <source>
        <dbReference type="ARBA" id="ARBA00004642"/>
    </source>
</evidence>
<dbReference type="eggNOG" id="KOG2300">
    <property type="taxonomic scope" value="Eukaryota"/>
</dbReference>
<dbReference type="PANTHER" id="PTHR21394">
    <property type="entry name" value="MAU2 CHROMATID COHESION FACTOR HOMOLOG"/>
    <property type="match status" value="1"/>
</dbReference>
<dbReference type="InterPro" id="IPR019734">
    <property type="entry name" value="TPR_rpt"/>
</dbReference>
<protein>
    <recommendedName>
        <fullName evidence="3">MAU2 chromatid cohesion factor homolog</fullName>
    </recommendedName>
    <alternativeName>
        <fullName evidence="9">Cohesin loading complex subunit SCC4 homolog</fullName>
    </alternativeName>
</protein>
<sequence length="818" mass="92132">MAAQAAAAAQAAFRTSSPPKIRLCVHCLQAVFPFKPPQRIEARTHLQLGSVLYHHTKNSEQARSHLEKAIPQFEDVKFEAASLLSELYCQENSVDAAKPLLRKAIQISQQTPYWHCRLLFQLAQLHTLEKDLVSACDLLGVGAEYARVVGSEYTRALFLLSKGMWSHSGQVDSSPVRLGRPPQPTLHLSSQLLLMERKLQEVHPLLTLCGQIVENWQGNPIQKESLRVFFLVLQVTHYLDAGQVKSVKPCLKQLQQCIQTISTLHDDEILPSNPADLFHWLPKEHMCVLVYLVTVMHSMQAGYLEKAQKYTDKALMQLEKLKSKRWARPVKSVKPCLKQLQQCIQTISTLHDDEILPSNPADLFHWLPKEHMCVLVYLVTVMHSMQAGYLEKAQKYTDKALMQLEKLKMLDCSPILSSFQVILLEHIIMCRLVTGHKATALQEISQVCQLCQQSPRLFSNHAAQLHTLLGLYCVSVNCMDNAEAQFTTALRMHSHSVVRASLASLRAKQHCWFAKPGPAFALHQHAPGAVQAEEDTWCCRAQEKLTNHQELWAFIVTNLASVYIREGNRHQESLPGPLLRENPTTPAHKDRLDPPVYCPASGSAPRPPVTRMAVDSLTTVRWLRAGWNKAATILTRAFSPQLYSLLERINPDHSFPVSSHCLRAAAFYVRGLFSFFQGRYNEAKRFLRETLKMSNAEDLNRLTACSLVLLGHIFYVLGNHRESNNMVVPAMQLASKIPDMSVQLWSSALLRDLNKACGNAMDAHEAAQMHQNFSQQLLQDHIEACSLPEHNLITWTDGPPPVQFQAQNGPNTSLASLL</sequence>
<evidence type="ECO:0000256" key="6">
    <source>
        <dbReference type="ARBA" id="ARBA00022829"/>
    </source>
</evidence>
<proteinExistence type="inferred from homology"/>
<evidence type="ECO:0000256" key="9">
    <source>
        <dbReference type="ARBA" id="ARBA00030523"/>
    </source>
</evidence>
<reference evidence="12" key="2">
    <citation type="journal article" date="2013" name="Nat. Commun.">
        <title>Genome of the Chinese tree shrew.</title>
        <authorList>
            <person name="Fan Y."/>
            <person name="Huang Z.Y."/>
            <person name="Cao C.C."/>
            <person name="Chen C.S."/>
            <person name="Chen Y.X."/>
            <person name="Fan D.D."/>
            <person name="He J."/>
            <person name="Hou H.L."/>
            <person name="Hu L."/>
            <person name="Hu X.T."/>
            <person name="Jiang X.T."/>
            <person name="Lai R."/>
            <person name="Lang Y.S."/>
            <person name="Liang B."/>
            <person name="Liao S.G."/>
            <person name="Mu D."/>
            <person name="Ma Y.Y."/>
            <person name="Niu Y.Y."/>
            <person name="Sun X.Q."/>
            <person name="Xia J.Q."/>
            <person name="Xiao J."/>
            <person name="Xiong Z.Q."/>
            <person name="Xu L."/>
            <person name="Yang L."/>
            <person name="Zhang Y."/>
            <person name="Zhao W."/>
            <person name="Zhao X.D."/>
            <person name="Zheng Y.T."/>
            <person name="Zhou J.M."/>
            <person name="Zhu Y.B."/>
            <person name="Zhang G.J."/>
            <person name="Wang J."/>
            <person name="Yao Y.G."/>
        </authorList>
    </citation>
    <scope>NUCLEOTIDE SEQUENCE [LARGE SCALE GENOMIC DNA]</scope>
</reference>
<dbReference type="Pfam" id="PF10345">
    <property type="entry name" value="Cohesin_load"/>
    <property type="match status" value="4"/>
</dbReference>
<evidence type="ECO:0000256" key="10">
    <source>
        <dbReference type="SAM" id="MobiDB-lite"/>
    </source>
</evidence>
<keyword evidence="8" id="KW-0131">Cell cycle</keyword>
<dbReference type="Proteomes" id="UP000011518">
    <property type="component" value="Unassembled WGS sequence"/>
</dbReference>
<dbReference type="InterPro" id="IPR019440">
    <property type="entry name" value="MAU2"/>
</dbReference>
<dbReference type="SMART" id="SM00028">
    <property type="entry name" value="TPR"/>
    <property type="match status" value="4"/>
</dbReference>
<dbReference type="Gene3D" id="1.25.40.10">
    <property type="entry name" value="Tetratricopeptide repeat domain"/>
    <property type="match status" value="2"/>
</dbReference>
<keyword evidence="6" id="KW-0159">Chromosome partition</keyword>
<feature type="region of interest" description="Disordered" evidence="10">
    <location>
        <begin position="573"/>
        <end position="593"/>
    </location>
</feature>
<keyword evidence="5" id="KW-0498">Mitosis</keyword>
<dbReference type="InParanoid" id="L9KWD7"/>
<evidence type="ECO:0000256" key="3">
    <source>
        <dbReference type="ARBA" id="ARBA00017198"/>
    </source>
</evidence>
<dbReference type="EMBL" id="KB320623">
    <property type="protein sequence ID" value="ELW67121.1"/>
    <property type="molecule type" value="Genomic_DNA"/>
</dbReference>
<dbReference type="GO" id="GO:0051301">
    <property type="term" value="P:cell division"/>
    <property type="evidence" value="ECO:0007669"/>
    <property type="project" value="UniProtKB-KW"/>
</dbReference>
<keyword evidence="4" id="KW-0132">Cell division</keyword>
<dbReference type="FunFam" id="1.25.40.10:FF:000604">
    <property type="entry name" value="MAU2 sister chromatid cohesion factor"/>
    <property type="match status" value="1"/>
</dbReference>